<keyword evidence="2" id="KW-0812">Transmembrane</keyword>
<keyword evidence="2" id="KW-1133">Transmembrane helix</keyword>
<keyword evidence="2" id="KW-0472">Membrane</keyword>
<evidence type="ECO:0000313" key="4">
    <source>
        <dbReference type="Proteomes" id="UP000284220"/>
    </source>
</evidence>
<name>A0A414SJX1_9FIRM</name>
<reference evidence="3 4" key="1">
    <citation type="submission" date="2018-08" db="EMBL/GenBank/DDBJ databases">
        <title>A genome reference for cultivated species of the human gut microbiota.</title>
        <authorList>
            <person name="Zou Y."/>
            <person name="Xue W."/>
            <person name="Luo G."/>
        </authorList>
    </citation>
    <scope>NUCLEOTIDE SEQUENCE [LARGE SCALE GENOMIC DNA]</scope>
    <source>
        <strain evidence="3 4">AM22-9LB</strain>
    </source>
</reference>
<organism evidence="3 4">
    <name type="scientific">Blautia obeum</name>
    <dbReference type="NCBI Taxonomy" id="40520"/>
    <lineage>
        <taxon>Bacteria</taxon>
        <taxon>Bacillati</taxon>
        <taxon>Bacillota</taxon>
        <taxon>Clostridia</taxon>
        <taxon>Lachnospirales</taxon>
        <taxon>Lachnospiraceae</taxon>
        <taxon>Blautia</taxon>
    </lineage>
</organism>
<dbReference type="Proteomes" id="UP000284220">
    <property type="component" value="Unassembled WGS sequence"/>
</dbReference>
<dbReference type="EMBL" id="QRHZ01000001">
    <property type="protein sequence ID" value="RHG19893.1"/>
    <property type="molecule type" value="Genomic_DNA"/>
</dbReference>
<keyword evidence="1" id="KW-0175">Coiled coil</keyword>
<protein>
    <submittedName>
        <fullName evidence="3">Uncharacterized protein</fullName>
    </submittedName>
</protein>
<evidence type="ECO:0000256" key="2">
    <source>
        <dbReference type="SAM" id="Phobius"/>
    </source>
</evidence>
<accession>A0A414SJX1</accession>
<comment type="caution">
    <text evidence="3">The sequence shown here is derived from an EMBL/GenBank/DDBJ whole genome shotgun (WGS) entry which is preliminary data.</text>
</comment>
<dbReference type="RefSeq" id="WP_118197215.1">
    <property type="nucleotide sequence ID" value="NZ_QRHZ01000001.1"/>
</dbReference>
<proteinExistence type="predicted"/>
<sequence>MDGIEAIKQVHKIGELNVLVSLLYIAITIIALVTIGKKIMKILGLETKSSLYKKAQEQRIIDLEKAVKQLRNEIEDREKSLYRKQKGYHEQSIQIRDELKENQEGLSGQITELSQMMQDFINTQNDRTVASFRSSLWRMHKDFINQGYVTPDGLKTFIEMGKLYEQSGGNDIYHSKLLPEVEALEIHYPDGSIYSQKEGI</sequence>
<evidence type="ECO:0000256" key="1">
    <source>
        <dbReference type="SAM" id="Coils"/>
    </source>
</evidence>
<dbReference type="AlphaFoldDB" id="A0A414SJX1"/>
<feature type="coiled-coil region" evidence="1">
    <location>
        <begin position="53"/>
        <end position="116"/>
    </location>
</feature>
<gene>
    <name evidence="3" type="ORF">DW272_01425</name>
</gene>
<evidence type="ECO:0000313" key="3">
    <source>
        <dbReference type="EMBL" id="RHG19893.1"/>
    </source>
</evidence>
<feature type="transmembrane region" description="Helical" evidence="2">
    <location>
        <begin position="16"/>
        <end position="35"/>
    </location>
</feature>